<dbReference type="Proteomes" id="UP000229498">
    <property type="component" value="Unassembled WGS sequence"/>
</dbReference>
<dbReference type="GO" id="GO:0003995">
    <property type="term" value="F:acyl-CoA dehydrogenase activity"/>
    <property type="evidence" value="ECO:0007669"/>
    <property type="project" value="InterPro"/>
</dbReference>
<dbReference type="RefSeq" id="WP_109794233.1">
    <property type="nucleotide sequence ID" value="NZ_PHIG01000018.1"/>
</dbReference>
<evidence type="ECO:0000256" key="6">
    <source>
        <dbReference type="RuleBase" id="RU362125"/>
    </source>
</evidence>
<feature type="domain" description="Acyl-CoA dehydrogenase/oxidase C-terminal" evidence="7">
    <location>
        <begin position="235"/>
        <end position="383"/>
    </location>
</feature>
<organism evidence="10 11">
    <name type="scientific">Minwuia thermotolerans</name>
    <dbReference type="NCBI Taxonomy" id="2056226"/>
    <lineage>
        <taxon>Bacteria</taxon>
        <taxon>Pseudomonadati</taxon>
        <taxon>Pseudomonadota</taxon>
        <taxon>Alphaproteobacteria</taxon>
        <taxon>Minwuiales</taxon>
        <taxon>Minwuiaceae</taxon>
        <taxon>Minwuia</taxon>
    </lineage>
</organism>
<sequence length="383" mass="41837">MIFRDPVHMTEELGMLRDTVRRFVAEEVTGKGDAWEKEGRTPKSVLKKLGDLGLLGVRYPAEYGGSELDTLATVALHEELGRSTYGGFHAMVSVHTDMASPHLARYGTDEQKQKYMPAIVAGDILTAVAVTEPGAGSDVAGISTKAVRDGNGWRLNGRKIFITNGATADVLFVAAKTDSSVKGSRGISIFIVERDTPGFETARTLDKTGWRSSDTAELVFEDARLPADALLGQENRGFYAIMDNFQNERLTLGAASVGMAMAGIEQTLDWVKQRRAFGNPLWDLGAVRQRMAKAAAEVEAARQLTWHAAWLDAQGLDCTREVSMVKALTGDMVNHVLYECTQFFGGMGFMTENPVERMYRDARVMSIGGGASEVMLEEVAKRL</sequence>
<keyword evidence="3 6" id="KW-0285">Flavoprotein</keyword>
<evidence type="ECO:0000313" key="11">
    <source>
        <dbReference type="Proteomes" id="UP000229498"/>
    </source>
</evidence>
<gene>
    <name evidence="10" type="ORF">CVT23_05165</name>
</gene>
<evidence type="ECO:0000259" key="9">
    <source>
        <dbReference type="Pfam" id="PF02771"/>
    </source>
</evidence>
<reference evidence="10 11" key="1">
    <citation type="submission" date="2017-11" db="EMBL/GenBank/DDBJ databases">
        <title>Draft genome sequence of Rhizobiales bacterium SY3-13.</title>
        <authorList>
            <person name="Sun C."/>
        </authorList>
    </citation>
    <scope>NUCLEOTIDE SEQUENCE [LARGE SCALE GENOMIC DNA]</scope>
    <source>
        <strain evidence="10 11">SY3-13</strain>
    </source>
</reference>
<evidence type="ECO:0000256" key="1">
    <source>
        <dbReference type="ARBA" id="ARBA00001974"/>
    </source>
</evidence>
<evidence type="ECO:0000313" key="10">
    <source>
        <dbReference type="EMBL" id="PJK30761.1"/>
    </source>
</evidence>
<dbReference type="SUPFAM" id="SSF47203">
    <property type="entry name" value="Acyl-CoA dehydrogenase C-terminal domain-like"/>
    <property type="match status" value="1"/>
</dbReference>
<evidence type="ECO:0000259" key="8">
    <source>
        <dbReference type="Pfam" id="PF02770"/>
    </source>
</evidence>
<dbReference type="InterPro" id="IPR009075">
    <property type="entry name" value="AcylCo_DH/oxidase_C"/>
</dbReference>
<dbReference type="Pfam" id="PF00441">
    <property type="entry name" value="Acyl-CoA_dh_1"/>
    <property type="match status" value="1"/>
</dbReference>
<dbReference type="EMBL" id="PHIG01000018">
    <property type="protein sequence ID" value="PJK30761.1"/>
    <property type="molecule type" value="Genomic_DNA"/>
</dbReference>
<keyword evidence="5 6" id="KW-0560">Oxidoreductase</keyword>
<evidence type="ECO:0000256" key="4">
    <source>
        <dbReference type="ARBA" id="ARBA00022827"/>
    </source>
</evidence>
<dbReference type="PANTHER" id="PTHR43884:SF12">
    <property type="entry name" value="ISOVALERYL-COA DEHYDROGENASE, MITOCHONDRIAL-RELATED"/>
    <property type="match status" value="1"/>
</dbReference>
<dbReference type="Gene3D" id="1.20.140.10">
    <property type="entry name" value="Butyryl-CoA Dehydrogenase, subunit A, domain 3"/>
    <property type="match status" value="1"/>
</dbReference>
<dbReference type="PROSITE" id="PS00072">
    <property type="entry name" value="ACYL_COA_DH_1"/>
    <property type="match status" value="1"/>
</dbReference>
<dbReference type="PANTHER" id="PTHR43884">
    <property type="entry name" value="ACYL-COA DEHYDROGENASE"/>
    <property type="match status" value="1"/>
</dbReference>
<comment type="caution">
    <text evidence="10">The sequence shown here is derived from an EMBL/GenBank/DDBJ whole genome shotgun (WGS) entry which is preliminary data.</text>
</comment>
<dbReference type="PROSITE" id="PS00073">
    <property type="entry name" value="ACYL_COA_DH_2"/>
    <property type="match status" value="1"/>
</dbReference>
<dbReference type="PIRSF" id="PIRSF016578">
    <property type="entry name" value="HsaA"/>
    <property type="match status" value="1"/>
</dbReference>
<dbReference type="InterPro" id="IPR036250">
    <property type="entry name" value="AcylCo_DH-like_C"/>
</dbReference>
<proteinExistence type="inferred from homology"/>
<dbReference type="AlphaFoldDB" id="A0A2M9G4X5"/>
<keyword evidence="11" id="KW-1185">Reference proteome</keyword>
<keyword evidence="4 6" id="KW-0274">FAD</keyword>
<dbReference type="Gene3D" id="2.40.110.10">
    <property type="entry name" value="Butyryl-CoA Dehydrogenase, subunit A, domain 2"/>
    <property type="match status" value="1"/>
</dbReference>
<comment type="cofactor">
    <cofactor evidence="1 6">
        <name>FAD</name>
        <dbReference type="ChEBI" id="CHEBI:57692"/>
    </cofactor>
</comment>
<dbReference type="InterPro" id="IPR037069">
    <property type="entry name" value="AcylCoA_DH/ox_N_sf"/>
</dbReference>
<evidence type="ECO:0000256" key="3">
    <source>
        <dbReference type="ARBA" id="ARBA00022630"/>
    </source>
</evidence>
<dbReference type="InterPro" id="IPR006091">
    <property type="entry name" value="Acyl-CoA_Oxase/DH_mid-dom"/>
</dbReference>
<evidence type="ECO:0000256" key="2">
    <source>
        <dbReference type="ARBA" id="ARBA00009347"/>
    </source>
</evidence>
<feature type="domain" description="Acyl-CoA oxidase/dehydrogenase middle" evidence="8">
    <location>
        <begin position="127"/>
        <end position="222"/>
    </location>
</feature>
<dbReference type="Pfam" id="PF02770">
    <property type="entry name" value="Acyl-CoA_dh_M"/>
    <property type="match status" value="1"/>
</dbReference>
<accession>A0A2M9G4X5</accession>
<dbReference type="OrthoDB" id="9775090at2"/>
<dbReference type="Pfam" id="PF02771">
    <property type="entry name" value="Acyl-CoA_dh_N"/>
    <property type="match status" value="1"/>
</dbReference>
<dbReference type="InterPro" id="IPR046373">
    <property type="entry name" value="Acyl-CoA_Oxase/DH_mid-dom_sf"/>
</dbReference>
<dbReference type="InterPro" id="IPR009100">
    <property type="entry name" value="AcylCoA_DH/oxidase_NM_dom_sf"/>
</dbReference>
<evidence type="ECO:0000259" key="7">
    <source>
        <dbReference type="Pfam" id="PF00441"/>
    </source>
</evidence>
<dbReference type="InterPro" id="IPR006089">
    <property type="entry name" value="Acyl-CoA_DH_CS"/>
</dbReference>
<dbReference type="Gene3D" id="1.10.540.10">
    <property type="entry name" value="Acyl-CoA dehydrogenase/oxidase, N-terminal domain"/>
    <property type="match status" value="1"/>
</dbReference>
<dbReference type="FunFam" id="1.20.140.10:FF:000001">
    <property type="entry name" value="Acyl-CoA dehydrogenase"/>
    <property type="match status" value="1"/>
</dbReference>
<protein>
    <submittedName>
        <fullName evidence="10">Acyl-CoA dehydrogenase</fullName>
    </submittedName>
</protein>
<comment type="similarity">
    <text evidence="2 6">Belongs to the acyl-CoA dehydrogenase family.</text>
</comment>
<dbReference type="InterPro" id="IPR013786">
    <property type="entry name" value="AcylCoA_DH/ox_N"/>
</dbReference>
<dbReference type="FunFam" id="1.10.540.10:FF:000002">
    <property type="entry name" value="Acyl-CoA dehydrogenase FadE19"/>
    <property type="match status" value="1"/>
</dbReference>
<dbReference type="GO" id="GO:0050660">
    <property type="term" value="F:flavin adenine dinucleotide binding"/>
    <property type="evidence" value="ECO:0007669"/>
    <property type="project" value="InterPro"/>
</dbReference>
<name>A0A2M9G4X5_9PROT</name>
<dbReference type="SUPFAM" id="SSF56645">
    <property type="entry name" value="Acyl-CoA dehydrogenase NM domain-like"/>
    <property type="match status" value="1"/>
</dbReference>
<dbReference type="FunFam" id="2.40.110.10:FF:000002">
    <property type="entry name" value="Acyl-CoA dehydrogenase fadE12"/>
    <property type="match status" value="1"/>
</dbReference>
<evidence type="ECO:0000256" key="5">
    <source>
        <dbReference type="ARBA" id="ARBA00023002"/>
    </source>
</evidence>
<feature type="domain" description="Acyl-CoA dehydrogenase/oxidase N-terminal" evidence="9">
    <location>
        <begin position="10"/>
        <end position="123"/>
    </location>
</feature>